<dbReference type="AlphaFoldDB" id="A0A9P4I9H6"/>
<feature type="region of interest" description="Disordered" evidence="1">
    <location>
        <begin position="369"/>
        <end position="404"/>
    </location>
</feature>
<protein>
    <recommendedName>
        <fullName evidence="4">Geranylgeranyl pyrophosphate synthetase</fullName>
    </recommendedName>
</protein>
<dbReference type="Proteomes" id="UP000799772">
    <property type="component" value="Unassembled WGS sequence"/>
</dbReference>
<proteinExistence type="predicted"/>
<dbReference type="OrthoDB" id="5393654at2759"/>
<organism evidence="2 3">
    <name type="scientific">Rhizodiscina lignyota</name>
    <dbReference type="NCBI Taxonomy" id="1504668"/>
    <lineage>
        <taxon>Eukaryota</taxon>
        <taxon>Fungi</taxon>
        <taxon>Dikarya</taxon>
        <taxon>Ascomycota</taxon>
        <taxon>Pezizomycotina</taxon>
        <taxon>Dothideomycetes</taxon>
        <taxon>Pleosporomycetidae</taxon>
        <taxon>Aulographales</taxon>
        <taxon>Rhizodiscinaceae</taxon>
        <taxon>Rhizodiscina</taxon>
    </lineage>
</organism>
<keyword evidence="3" id="KW-1185">Reference proteome</keyword>
<evidence type="ECO:0000313" key="3">
    <source>
        <dbReference type="Proteomes" id="UP000799772"/>
    </source>
</evidence>
<dbReference type="EMBL" id="ML978131">
    <property type="protein sequence ID" value="KAF2095348.1"/>
    <property type="molecule type" value="Genomic_DNA"/>
</dbReference>
<evidence type="ECO:0000313" key="2">
    <source>
        <dbReference type="EMBL" id="KAF2095348.1"/>
    </source>
</evidence>
<reference evidence="2" key="1">
    <citation type="journal article" date="2020" name="Stud. Mycol.">
        <title>101 Dothideomycetes genomes: a test case for predicting lifestyles and emergence of pathogens.</title>
        <authorList>
            <person name="Haridas S."/>
            <person name="Albert R."/>
            <person name="Binder M."/>
            <person name="Bloem J."/>
            <person name="Labutti K."/>
            <person name="Salamov A."/>
            <person name="Andreopoulos B."/>
            <person name="Baker S."/>
            <person name="Barry K."/>
            <person name="Bills G."/>
            <person name="Bluhm B."/>
            <person name="Cannon C."/>
            <person name="Castanera R."/>
            <person name="Culley D."/>
            <person name="Daum C."/>
            <person name="Ezra D."/>
            <person name="Gonzalez J."/>
            <person name="Henrissat B."/>
            <person name="Kuo A."/>
            <person name="Liang C."/>
            <person name="Lipzen A."/>
            <person name="Lutzoni F."/>
            <person name="Magnuson J."/>
            <person name="Mondo S."/>
            <person name="Nolan M."/>
            <person name="Ohm R."/>
            <person name="Pangilinan J."/>
            <person name="Park H.-J."/>
            <person name="Ramirez L."/>
            <person name="Alfaro M."/>
            <person name="Sun H."/>
            <person name="Tritt A."/>
            <person name="Yoshinaga Y."/>
            <person name="Zwiers L.-H."/>
            <person name="Turgeon B."/>
            <person name="Goodwin S."/>
            <person name="Spatafora J."/>
            <person name="Crous P."/>
            <person name="Grigoriev I."/>
        </authorList>
    </citation>
    <scope>NUCLEOTIDE SEQUENCE</scope>
    <source>
        <strain evidence="2">CBS 133067</strain>
    </source>
</reference>
<name>A0A9P4I9H6_9PEZI</name>
<gene>
    <name evidence="2" type="ORF">NA57DRAFT_67799</name>
</gene>
<feature type="compositionally biased region" description="Acidic residues" evidence="1">
    <location>
        <begin position="392"/>
        <end position="403"/>
    </location>
</feature>
<evidence type="ECO:0008006" key="4">
    <source>
        <dbReference type="Google" id="ProtNLM"/>
    </source>
</evidence>
<accession>A0A9P4I9H6</accession>
<dbReference type="PANTHER" id="PTHR35179:SF2">
    <property type="entry name" value="START DOMAIN-CONTAINING PROTEIN"/>
    <property type="match status" value="1"/>
</dbReference>
<comment type="caution">
    <text evidence="2">The sequence shown here is derived from an EMBL/GenBank/DDBJ whole genome shotgun (WGS) entry which is preliminary data.</text>
</comment>
<feature type="region of interest" description="Disordered" evidence="1">
    <location>
        <begin position="43"/>
        <end position="67"/>
    </location>
</feature>
<dbReference type="PANTHER" id="PTHR35179">
    <property type="entry name" value="PROTEIN CBG02620"/>
    <property type="match status" value="1"/>
</dbReference>
<feature type="compositionally biased region" description="Basic and acidic residues" evidence="1">
    <location>
        <begin position="378"/>
        <end position="387"/>
    </location>
</feature>
<evidence type="ECO:0000256" key="1">
    <source>
        <dbReference type="SAM" id="MobiDB-lite"/>
    </source>
</evidence>
<sequence length="422" mass="47476">MTIAQVELDGERSDSQIPKISECEYAASYSWISKSSPTILVPEPARLPPDSGQYFRDPNAARHPDHPTEPAVQALLTQQPQFPTQDIDVFACGSTMGNLLRFARRFDRTFRFNVEVVGNTVFFVRKENSPSELLQDVRGYGHTFPENYTSWEPDVKGSESHQRLVQYSFGGLKFLVRFESDGYYKQRVPGQQSKKPLRLHGENEMSNALQDLDAFGIKSSQSSSTSNKPLQVMVAGEPIPQSSVFDIKTRWAGRPIDMGDMLPVLWVKQISNVVLGYNDHGIFHDIREQDVQEDVKEWEESHADELKRLVVLIHKIVEFARAEGEGVKLEINRPPIGDDGDELEIRNQAGDGVDALPLEMKVRWIGNESPESEAADSGAEHYEDERFNPNLSEEDASDEDSFEGDYTACSAEGCGYCGRCKY</sequence>